<dbReference type="EMBL" id="LCAG01000007">
    <property type="protein sequence ID" value="KKR87100.1"/>
    <property type="molecule type" value="Genomic_DNA"/>
</dbReference>
<evidence type="ECO:0008006" key="3">
    <source>
        <dbReference type="Google" id="ProtNLM"/>
    </source>
</evidence>
<name>A0A0G0WRM1_9BACT</name>
<proteinExistence type="predicted"/>
<gene>
    <name evidence="1" type="ORF">UU34_C0007G0003</name>
</gene>
<sequence length="158" mass="18574">MRDDNWLLSRLDCIWSESFSDIPQVNPVFICFGRFARLRFGSIRICPASGSRPTNWRATPQKTIITITGMFKDEKIPQVVVDHTIAHELCHYAHGFSSPHKRMHKYPHEGGVVALEMKNRGLIYLINDYKKWIKGYKEELKVEYQKKRGIKWRILKGR</sequence>
<dbReference type="AlphaFoldDB" id="A0A0G0WRM1"/>
<accession>A0A0G0WRM1</accession>
<dbReference type="Proteomes" id="UP000034854">
    <property type="component" value="Unassembled WGS sequence"/>
</dbReference>
<reference evidence="1 2" key="1">
    <citation type="journal article" date="2015" name="Nature">
        <title>rRNA introns, odd ribosomes, and small enigmatic genomes across a large radiation of phyla.</title>
        <authorList>
            <person name="Brown C.T."/>
            <person name="Hug L.A."/>
            <person name="Thomas B.C."/>
            <person name="Sharon I."/>
            <person name="Castelle C.J."/>
            <person name="Singh A."/>
            <person name="Wilkins M.J."/>
            <person name="Williams K.H."/>
            <person name="Banfield J.F."/>
        </authorList>
    </citation>
    <scope>NUCLEOTIDE SEQUENCE [LARGE SCALE GENOMIC DNA]</scope>
</reference>
<organism evidence="1 2">
    <name type="scientific">Candidatus Curtissbacteria bacterium GW2011_GWA1_41_11</name>
    <dbReference type="NCBI Taxonomy" id="1618409"/>
    <lineage>
        <taxon>Bacteria</taxon>
        <taxon>Candidatus Curtissiibacteriota</taxon>
    </lineage>
</organism>
<protein>
    <recommendedName>
        <fullName evidence="3">SprT-like domain-containing protein</fullName>
    </recommendedName>
</protein>
<evidence type="ECO:0000313" key="2">
    <source>
        <dbReference type="Proteomes" id="UP000034854"/>
    </source>
</evidence>
<evidence type="ECO:0000313" key="1">
    <source>
        <dbReference type="EMBL" id="KKR87100.1"/>
    </source>
</evidence>
<comment type="caution">
    <text evidence="1">The sequence shown here is derived from an EMBL/GenBank/DDBJ whole genome shotgun (WGS) entry which is preliminary data.</text>
</comment>